<dbReference type="InterPro" id="IPR005561">
    <property type="entry name" value="ANTAR"/>
</dbReference>
<proteinExistence type="predicted"/>
<feature type="compositionally biased region" description="Low complexity" evidence="1">
    <location>
        <begin position="149"/>
        <end position="158"/>
    </location>
</feature>
<dbReference type="InterPro" id="IPR036388">
    <property type="entry name" value="WH-like_DNA-bd_sf"/>
</dbReference>
<dbReference type="SUPFAM" id="SSF55785">
    <property type="entry name" value="PYP-like sensor domain (PAS domain)"/>
    <property type="match status" value="1"/>
</dbReference>
<dbReference type="Gene3D" id="3.30.450.20">
    <property type="entry name" value="PAS domain"/>
    <property type="match status" value="1"/>
</dbReference>
<evidence type="ECO:0000256" key="1">
    <source>
        <dbReference type="SAM" id="MobiDB-lite"/>
    </source>
</evidence>
<reference evidence="3 4" key="1">
    <citation type="submission" date="2016-10" db="EMBL/GenBank/DDBJ databases">
        <authorList>
            <person name="de Groot N.N."/>
        </authorList>
    </citation>
    <scope>NUCLEOTIDE SEQUENCE [LARGE SCALE GENOMIC DNA]</scope>
    <source>
        <strain evidence="3 4">CGMCC 4.1877</strain>
    </source>
</reference>
<dbReference type="EMBL" id="FOUY01000011">
    <property type="protein sequence ID" value="SFN27132.1"/>
    <property type="molecule type" value="Genomic_DNA"/>
</dbReference>
<accession>A0A1I4XMW2</accession>
<feature type="domain" description="ANTAR" evidence="2">
    <location>
        <begin position="182"/>
        <end position="243"/>
    </location>
</feature>
<dbReference type="STRING" id="260086.SAMN05216207_1011145"/>
<dbReference type="PROSITE" id="PS50921">
    <property type="entry name" value="ANTAR"/>
    <property type="match status" value="1"/>
</dbReference>
<name>A0A1I4XMW2_PSUAM</name>
<evidence type="ECO:0000313" key="4">
    <source>
        <dbReference type="Proteomes" id="UP000199614"/>
    </source>
</evidence>
<dbReference type="InterPro" id="IPR013656">
    <property type="entry name" value="PAS_4"/>
</dbReference>
<keyword evidence="4" id="KW-1185">Reference proteome</keyword>
<dbReference type="GO" id="GO:0003723">
    <property type="term" value="F:RNA binding"/>
    <property type="evidence" value="ECO:0007669"/>
    <property type="project" value="InterPro"/>
</dbReference>
<protein>
    <submittedName>
        <fullName evidence="3">PAS fold-containing protein</fullName>
    </submittedName>
</protein>
<dbReference type="AlphaFoldDB" id="A0A1I4XMW2"/>
<evidence type="ECO:0000259" key="2">
    <source>
        <dbReference type="PROSITE" id="PS50921"/>
    </source>
</evidence>
<dbReference type="Pfam" id="PF08448">
    <property type="entry name" value="PAS_4"/>
    <property type="match status" value="1"/>
</dbReference>
<evidence type="ECO:0000313" key="3">
    <source>
        <dbReference type="EMBL" id="SFN27132.1"/>
    </source>
</evidence>
<organism evidence="3 4">
    <name type="scientific">Pseudonocardia ammonioxydans</name>
    <dbReference type="NCBI Taxonomy" id="260086"/>
    <lineage>
        <taxon>Bacteria</taxon>
        <taxon>Bacillati</taxon>
        <taxon>Actinomycetota</taxon>
        <taxon>Actinomycetes</taxon>
        <taxon>Pseudonocardiales</taxon>
        <taxon>Pseudonocardiaceae</taxon>
        <taxon>Pseudonocardia</taxon>
    </lineage>
</organism>
<dbReference type="InterPro" id="IPR035965">
    <property type="entry name" value="PAS-like_dom_sf"/>
</dbReference>
<dbReference type="Gene3D" id="1.10.10.10">
    <property type="entry name" value="Winged helix-like DNA-binding domain superfamily/Winged helix DNA-binding domain"/>
    <property type="match status" value="1"/>
</dbReference>
<dbReference type="InterPro" id="IPR011006">
    <property type="entry name" value="CheY-like_superfamily"/>
</dbReference>
<gene>
    <name evidence="3" type="ORF">SAMN05216207_1011145</name>
</gene>
<dbReference type="Proteomes" id="UP000199614">
    <property type="component" value="Unassembled WGS sequence"/>
</dbReference>
<feature type="region of interest" description="Disordered" evidence="1">
    <location>
        <begin position="145"/>
        <end position="165"/>
    </location>
</feature>
<dbReference type="RefSeq" id="WP_177238447.1">
    <property type="nucleotide sequence ID" value="NZ_FOUY01000011.1"/>
</dbReference>
<sequence>MSAGASEGRALRAAHEGPLFHATRSSYVVLDRELRIQAATPAWYTATLRERDEVEGRHVFDVFPDNPGLPGADGVARFRASLLRVLRGGRRDHMGLQRYDVPGPRGSDEFVERRWVAVNSPVHDPDERLVGLLVHVENVTAVLGGGAHDPASATDPAGPADPPDADLDADTGLDGFSTAALLREVDSENARLRRRFERHVAIEQAKGALMARYGWTAAQAFDHLRERSQTTNTKLWRVAEAVLGAVARPPQP</sequence>
<dbReference type="Pfam" id="PF03861">
    <property type="entry name" value="ANTAR"/>
    <property type="match status" value="1"/>
</dbReference>
<dbReference type="SUPFAM" id="SSF52172">
    <property type="entry name" value="CheY-like"/>
    <property type="match status" value="1"/>
</dbReference>
<dbReference type="SMART" id="SM01012">
    <property type="entry name" value="ANTAR"/>
    <property type="match status" value="1"/>
</dbReference>